<evidence type="ECO:0000313" key="2">
    <source>
        <dbReference type="Proteomes" id="UP000652681"/>
    </source>
</evidence>
<evidence type="ECO:0000313" key="1">
    <source>
        <dbReference type="EMBL" id="MBC9812079.1"/>
    </source>
</evidence>
<gene>
    <name evidence="1" type="ORF">H9Y05_06255</name>
</gene>
<comment type="caution">
    <text evidence="1">The sequence shown here is derived from an EMBL/GenBank/DDBJ whole genome shotgun (WGS) entry which is preliminary data.</text>
</comment>
<dbReference type="AlphaFoldDB" id="A0A8J6P5C2"/>
<dbReference type="EMBL" id="JACVEL010000003">
    <property type="protein sequence ID" value="MBC9812079.1"/>
    <property type="molecule type" value="Genomic_DNA"/>
</dbReference>
<reference evidence="1" key="1">
    <citation type="submission" date="2020-09" db="EMBL/GenBank/DDBJ databases">
        <title>Taishania pollutisoli gen. nov., sp. nov., Isolated from Tetrabromobisphenol A-Contaminated Soil.</title>
        <authorList>
            <person name="Chen Q."/>
        </authorList>
    </citation>
    <scope>NUCLEOTIDE SEQUENCE</scope>
    <source>
        <strain evidence="1">CZZ-1</strain>
    </source>
</reference>
<proteinExistence type="predicted"/>
<accession>A0A8J6P5C2</accession>
<dbReference type="InterPro" id="IPR011250">
    <property type="entry name" value="OMP/PagP_B-barrel"/>
</dbReference>
<organism evidence="1 2">
    <name type="scientific">Taishania pollutisoli</name>
    <dbReference type="NCBI Taxonomy" id="2766479"/>
    <lineage>
        <taxon>Bacteria</taxon>
        <taxon>Pseudomonadati</taxon>
        <taxon>Bacteroidota</taxon>
        <taxon>Flavobacteriia</taxon>
        <taxon>Flavobacteriales</taxon>
        <taxon>Crocinitomicaceae</taxon>
        <taxon>Taishania</taxon>
    </lineage>
</organism>
<dbReference type="RefSeq" id="WP_163490169.1">
    <property type="nucleotide sequence ID" value="NZ_JACVEL010000003.1"/>
</dbReference>
<dbReference type="Gene3D" id="2.40.160.20">
    <property type="match status" value="1"/>
</dbReference>
<name>A0A8J6P5C2_9FLAO</name>
<protein>
    <submittedName>
        <fullName evidence="1">Outer membrane beta-barrel protein</fullName>
    </submittedName>
</protein>
<dbReference type="Proteomes" id="UP000652681">
    <property type="component" value="Unassembled WGS sequence"/>
</dbReference>
<sequence length="206" mass="23123">MKHVVIITYCLSFIFSTTWGQEKPKQTNEIGVYGGIGFNRITADGAVVNLAYKVNNQKNTVASFGLFYAHSFRPFAKLRVGAAGTYMFGNDFTETSKHTSFHVEVPVQFQYILNPENKIQVYFGIGVSINRWFYTTIKTNNIPDNTKRNAKAGLEAIPVVLLGMNARVSEHVSIFLQPEYRPMAISGKSNVRLKNFIAHVGVSYQL</sequence>
<dbReference type="SUPFAM" id="SSF56925">
    <property type="entry name" value="OMPA-like"/>
    <property type="match status" value="1"/>
</dbReference>
<keyword evidence="2" id="KW-1185">Reference proteome</keyword>